<evidence type="ECO:0000313" key="3">
    <source>
        <dbReference type="Proteomes" id="UP000807342"/>
    </source>
</evidence>
<accession>A0A9P6BVQ2</accession>
<comment type="caution">
    <text evidence="2">The sequence shown here is derived from an EMBL/GenBank/DDBJ whole genome shotgun (WGS) entry which is preliminary data.</text>
</comment>
<reference evidence="2" key="1">
    <citation type="submission" date="2020-11" db="EMBL/GenBank/DDBJ databases">
        <authorList>
            <consortium name="DOE Joint Genome Institute"/>
            <person name="Ahrendt S."/>
            <person name="Riley R."/>
            <person name="Andreopoulos W."/>
            <person name="Labutti K."/>
            <person name="Pangilinan J."/>
            <person name="Ruiz-Duenas F.J."/>
            <person name="Barrasa J.M."/>
            <person name="Sanchez-Garcia M."/>
            <person name="Camarero S."/>
            <person name="Miyauchi S."/>
            <person name="Serrano A."/>
            <person name="Linde D."/>
            <person name="Babiker R."/>
            <person name="Drula E."/>
            <person name="Ayuso-Fernandez I."/>
            <person name="Pacheco R."/>
            <person name="Padilla G."/>
            <person name="Ferreira P."/>
            <person name="Barriuso J."/>
            <person name="Kellner H."/>
            <person name="Castanera R."/>
            <person name="Alfaro M."/>
            <person name="Ramirez L."/>
            <person name="Pisabarro A.G."/>
            <person name="Kuo A."/>
            <person name="Tritt A."/>
            <person name="Lipzen A."/>
            <person name="He G."/>
            <person name="Yan M."/>
            <person name="Ng V."/>
            <person name="Cullen D."/>
            <person name="Martin F."/>
            <person name="Rosso M.-N."/>
            <person name="Henrissat B."/>
            <person name="Hibbett D."/>
            <person name="Martinez A.T."/>
            <person name="Grigoriev I.V."/>
        </authorList>
    </citation>
    <scope>NUCLEOTIDE SEQUENCE</scope>
    <source>
        <strain evidence="2">MF-IS2</strain>
    </source>
</reference>
<name>A0A9P6BVQ2_9AGAR</name>
<dbReference type="EMBL" id="MU153438">
    <property type="protein sequence ID" value="KAF9439778.1"/>
    <property type="molecule type" value="Genomic_DNA"/>
</dbReference>
<keyword evidence="3" id="KW-1185">Reference proteome</keyword>
<sequence length="189" mass="21419">MTLQQLYNLLIPYIQYHHLLQAFLSLLTHKEVNNLIQALGFHCHPHLGTSHLTLPEQMQCMIQKAADQLQENSRINPLGGSLTGSFSQNFLIMEQHDSIHPFHPITMAALSVLEWTQECKATLMDEGIITRNDQLHLSTFQKTQMTLQGPTSRTSSTNSSRTDPSPPIDETIPESQQVSYFTTTIQHQL</sequence>
<feature type="compositionally biased region" description="Low complexity" evidence="1">
    <location>
        <begin position="150"/>
        <end position="163"/>
    </location>
</feature>
<dbReference type="Proteomes" id="UP000807342">
    <property type="component" value="Unassembled WGS sequence"/>
</dbReference>
<evidence type="ECO:0000313" key="2">
    <source>
        <dbReference type="EMBL" id="KAF9439778.1"/>
    </source>
</evidence>
<organism evidence="2 3">
    <name type="scientific">Macrolepiota fuliginosa MF-IS2</name>
    <dbReference type="NCBI Taxonomy" id="1400762"/>
    <lineage>
        <taxon>Eukaryota</taxon>
        <taxon>Fungi</taxon>
        <taxon>Dikarya</taxon>
        <taxon>Basidiomycota</taxon>
        <taxon>Agaricomycotina</taxon>
        <taxon>Agaricomycetes</taxon>
        <taxon>Agaricomycetidae</taxon>
        <taxon>Agaricales</taxon>
        <taxon>Agaricineae</taxon>
        <taxon>Agaricaceae</taxon>
        <taxon>Macrolepiota</taxon>
    </lineage>
</organism>
<proteinExistence type="predicted"/>
<feature type="region of interest" description="Disordered" evidence="1">
    <location>
        <begin position="141"/>
        <end position="174"/>
    </location>
</feature>
<gene>
    <name evidence="2" type="ORF">P691DRAFT_768897</name>
</gene>
<evidence type="ECO:0000256" key="1">
    <source>
        <dbReference type="SAM" id="MobiDB-lite"/>
    </source>
</evidence>
<dbReference type="AlphaFoldDB" id="A0A9P6BVQ2"/>
<protein>
    <submittedName>
        <fullName evidence="2">Uncharacterized protein</fullName>
    </submittedName>
</protein>